<dbReference type="Proteomes" id="UP000078407">
    <property type="component" value="Unassembled WGS sequence"/>
</dbReference>
<evidence type="ECO:0000313" key="2">
    <source>
        <dbReference type="EMBL" id="OAT30243.1"/>
    </source>
</evidence>
<feature type="transmembrane region" description="Helical" evidence="1">
    <location>
        <begin position="6"/>
        <end position="24"/>
    </location>
</feature>
<evidence type="ECO:0000313" key="3">
    <source>
        <dbReference type="Proteomes" id="UP000078407"/>
    </source>
</evidence>
<sequence length="155" mass="17323">MKKIIAAMSFAYIIIASTLLVMIYNKNQKTSNFTCATDIVLTNKDRVFSGLIDFNVSPTSGLVNINGYFTAPDKKEYMVNRSIIFQASLQGNAPVWMSKEISLAVADTAPIEQLRGLVPLVFLEPSRIGNVEIKRLNKSAYLLTKENLPYAYCKF</sequence>
<protein>
    <recommendedName>
        <fullName evidence="4">FidL-like membrane protein</fullName>
    </recommendedName>
</protein>
<dbReference type="EMBL" id="LXEQ01000019">
    <property type="protein sequence ID" value="OAT30243.1"/>
    <property type="molecule type" value="Genomic_DNA"/>
</dbReference>
<accession>A0ABX2WCA8</accession>
<evidence type="ECO:0008006" key="4">
    <source>
        <dbReference type="Google" id="ProtNLM"/>
    </source>
</evidence>
<gene>
    <name evidence="2" type="ORF">M976_01018</name>
</gene>
<proteinExistence type="predicted"/>
<keyword evidence="3" id="KW-1185">Reference proteome</keyword>
<keyword evidence="1" id="KW-0472">Membrane</keyword>
<evidence type="ECO:0000256" key="1">
    <source>
        <dbReference type="SAM" id="Phobius"/>
    </source>
</evidence>
<organism evidence="2 3">
    <name type="scientific">Buttiauxella ferragutiae ATCC 51602</name>
    <dbReference type="NCBI Taxonomy" id="1354252"/>
    <lineage>
        <taxon>Bacteria</taxon>
        <taxon>Pseudomonadati</taxon>
        <taxon>Pseudomonadota</taxon>
        <taxon>Gammaproteobacteria</taxon>
        <taxon>Enterobacterales</taxon>
        <taxon>Enterobacteriaceae</taxon>
        <taxon>Buttiauxella</taxon>
    </lineage>
</organism>
<keyword evidence="1" id="KW-0812">Transmembrane</keyword>
<keyword evidence="1" id="KW-1133">Transmembrane helix</keyword>
<reference evidence="2 3" key="1">
    <citation type="submission" date="2016-04" db="EMBL/GenBank/DDBJ databases">
        <title>ATOL: Assembling a taxonomically balanced genome-scale reconstruction of the evolutionary history of the Enterobacteriaceae.</title>
        <authorList>
            <person name="Plunkett G.III."/>
            <person name="Neeno-Eckwall E.C."/>
            <person name="Glasner J.D."/>
            <person name="Perna N.T."/>
        </authorList>
    </citation>
    <scope>NUCLEOTIDE SEQUENCE [LARGE SCALE GENOMIC DNA]</scope>
    <source>
        <strain evidence="2 3">ATCC 51602</strain>
    </source>
</reference>
<dbReference type="RefSeq" id="WP_064542274.1">
    <property type="nucleotide sequence ID" value="NZ_LXEQ01000019.1"/>
</dbReference>
<comment type="caution">
    <text evidence="2">The sequence shown here is derived from an EMBL/GenBank/DDBJ whole genome shotgun (WGS) entry which is preliminary data.</text>
</comment>
<name>A0ABX2WCA8_9ENTR</name>